<comment type="caution">
    <text evidence="3">The sequence shown here is derived from an EMBL/GenBank/DDBJ whole genome shotgun (WGS) entry which is preliminary data.</text>
</comment>
<dbReference type="PROSITE" id="PS51388">
    <property type="entry name" value="GED"/>
    <property type="match status" value="1"/>
</dbReference>
<feature type="region of interest" description="Disordered" evidence="1">
    <location>
        <begin position="1"/>
        <end position="67"/>
    </location>
</feature>
<evidence type="ECO:0000313" key="4">
    <source>
        <dbReference type="Proteomes" id="UP000190312"/>
    </source>
</evidence>
<sequence length="438" mass="49338">MEVGPSKRKVVAGPSNKVRQLASPPASSEENEDENMASTPKRRRLGNSRVFDPDATPRPGISSPGSLSRQMIDLRLSETGVECKALNVDTAPNAAQGLVNTIDEIGRAVDILPHALEPTISGKINERKLDVRKWRYSDNLKRTRGKELPVTFNPLEYCKEVHIGDTTTSDTLLQEMIDPVRDQLLKILHQQTRELLLPHQEGHPITYNHYITENLQRARREVWGDSLSKIISQFFDVSSLEETYLWSNPYNLRSLHESIFQSTEPDMSHFAATEALDCMLAYYKVALKRFIDGVAIEAIRAHRIKPLADMFPPLAVFDMPDALAARIAGESKANRYLRDQLSKQLHVLQRGSETCQRFVGICRLGIDNDAQSDNVDNRECVDTPKVSNDDNLCETECRPYGDMSVDISPLNDTIHSDISHAIAEPIPQDESIRQFLKK</sequence>
<reference evidence="3 4" key="1">
    <citation type="submission" date="2016-10" db="EMBL/GenBank/DDBJ databases">
        <title>Genome sequencing of Aspergillus oryzae BCC7051.</title>
        <authorList>
            <person name="Thammarongtham C."/>
            <person name="Vorapreeda T."/>
            <person name="Nookaew I."/>
            <person name="Srisuk T."/>
            <person name="Land M."/>
            <person name="Jeennor S."/>
            <person name="Laoteng K."/>
        </authorList>
    </citation>
    <scope>NUCLEOTIDE SEQUENCE [LARGE SCALE GENOMIC DNA]</scope>
    <source>
        <strain evidence="3 4">BCC7051</strain>
    </source>
</reference>
<dbReference type="InterPro" id="IPR020850">
    <property type="entry name" value="GED_dom"/>
</dbReference>
<evidence type="ECO:0000256" key="1">
    <source>
        <dbReference type="SAM" id="MobiDB-lite"/>
    </source>
</evidence>
<evidence type="ECO:0000313" key="3">
    <source>
        <dbReference type="EMBL" id="OOO03895.1"/>
    </source>
</evidence>
<name>A0A1S9D492_ASPOZ</name>
<accession>A0A1S9D492</accession>
<organism evidence="3 4">
    <name type="scientific">Aspergillus oryzae</name>
    <name type="common">Yellow koji mold</name>
    <dbReference type="NCBI Taxonomy" id="5062"/>
    <lineage>
        <taxon>Eukaryota</taxon>
        <taxon>Fungi</taxon>
        <taxon>Dikarya</taxon>
        <taxon>Ascomycota</taxon>
        <taxon>Pezizomycotina</taxon>
        <taxon>Eurotiomycetes</taxon>
        <taxon>Eurotiomycetidae</taxon>
        <taxon>Eurotiales</taxon>
        <taxon>Aspergillaceae</taxon>
        <taxon>Aspergillus</taxon>
        <taxon>Aspergillus subgen. Circumdati</taxon>
    </lineage>
</organism>
<dbReference type="AlphaFoldDB" id="A0A1S9D492"/>
<feature type="compositionally biased region" description="Basic residues" evidence="1">
    <location>
        <begin position="1"/>
        <end position="10"/>
    </location>
</feature>
<evidence type="ECO:0000259" key="2">
    <source>
        <dbReference type="PROSITE" id="PS51388"/>
    </source>
</evidence>
<proteinExistence type="predicted"/>
<dbReference type="VEuPathDB" id="FungiDB:AO090011000398"/>
<feature type="domain" description="GED" evidence="2">
    <location>
        <begin position="272"/>
        <end position="363"/>
    </location>
</feature>
<gene>
    <name evidence="3" type="ORF">OAory_01095360</name>
</gene>
<protein>
    <recommendedName>
        <fullName evidence="2">GED domain-containing protein</fullName>
    </recommendedName>
</protein>
<dbReference type="EMBL" id="MKZY01000012">
    <property type="protein sequence ID" value="OOO03895.1"/>
    <property type="molecule type" value="Genomic_DNA"/>
</dbReference>
<dbReference type="Proteomes" id="UP000190312">
    <property type="component" value="Unassembled WGS sequence"/>
</dbReference>